<sequence>MRIVVIAITVAVGLLAAACGSQKKVTITVNSAVQQQLQQEVLAQRADSLFFAAQRSKMLGDYKTAITQYSDYIRYNRNNATVYYELSRLFTEVRNPSYALGFARRAAAMDTTNKWFQMSLADAFTMNEMFDSAAYIYDRLVRQSPLDDDLLYNKGMSLSKAKRYSEALQVFDSLESRVGVVEELAYQKQRIFLRLDMVDNAANEIRKLIDQQPGELRYWVMLADTYEASERIPEAKAVYDTILKQDPYHPRALIAMANYEKKNGNEPQYRAHLIKAFSNPDYSIDEKVSFVYPYLQMLETDTSKREEGILLTRLIVESHPNDPKAYALRADMFSQADQPDSALVNYNRSIQLDSTRFSVWYQLMWLYSRQDRSDSLLRVSNHVIEQFPKEFMGYYFNGLANYFKQRYDAAITSLNTALTIGGEKRFVADVYALLGDAYHATGLHARSDSSYDVVLTMRPRDHIVMNNYSFYLSIRGERLDKAEQLSRRSLELKPDSPTYMDTYAWILFRLGKYQLAKEWIEKALQNPEAQQDPDVLEHYGDILFNLNEKDKAVQYWQLAKAKGANSIGLARKIAEKRYIKSVDR</sequence>
<evidence type="ECO:0000256" key="2">
    <source>
        <dbReference type="ARBA" id="ARBA00022803"/>
    </source>
</evidence>
<accession>A0A1N6K1G0</accession>
<dbReference type="Gene3D" id="1.25.40.10">
    <property type="entry name" value="Tetratricopeptide repeat domain"/>
    <property type="match status" value="4"/>
</dbReference>
<feature type="chain" id="PRO_5012839627" evidence="3">
    <location>
        <begin position="17"/>
        <end position="584"/>
    </location>
</feature>
<dbReference type="Proteomes" id="UP000185003">
    <property type="component" value="Unassembled WGS sequence"/>
</dbReference>
<feature type="signal peptide" evidence="3">
    <location>
        <begin position="1"/>
        <end position="16"/>
    </location>
</feature>
<dbReference type="EMBL" id="FSRA01000002">
    <property type="protein sequence ID" value="SIO50395.1"/>
    <property type="molecule type" value="Genomic_DNA"/>
</dbReference>
<dbReference type="AlphaFoldDB" id="A0A1N6K1G0"/>
<evidence type="ECO:0000256" key="3">
    <source>
        <dbReference type="SAM" id="SignalP"/>
    </source>
</evidence>
<dbReference type="OrthoDB" id="9814220at2"/>
<name>A0A1N6K1G0_9BACT</name>
<dbReference type="Pfam" id="PF13429">
    <property type="entry name" value="TPR_15"/>
    <property type="match status" value="1"/>
</dbReference>
<gene>
    <name evidence="4" type="ORF">SAMN04488055_4892</name>
</gene>
<dbReference type="InterPro" id="IPR051685">
    <property type="entry name" value="Ycf3/AcsC/BcsC/TPR_MFPF"/>
</dbReference>
<dbReference type="SMART" id="SM00028">
    <property type="entry name" value="TPR"/>
    <property type="match status" value="9"/>
</dbReference>
<evidence type="ECO:0000256" key="1">
    <source>
        <dbReference type="ARBA" id="ARBA00022737"/>
    </source>
</evidence>
<dbReference type="PANTHER" id="PTHR44943:SF8">
    <property type="entry name" value="TPR REPEAT-CONTAINING PROTEIN MJ0263"/>
    <property type="match status" value="1"/>
</dbReference>
<evidence type="ECO:0000313" key="4">
    <source>
        <dbReference type="EMBL" id="SIO50395.1"/>
    </source>
</evidence>
<proteinExistence type="predicted"/>
<evidence type="ECO:0000313" key="5">
    <source>
        <dbReference type="Proteomes" id="UP000185003"/>
    </source>
</evidence>
<keyword evidence="3" id="KW-0732">Signal</keyword>
<dbReference type="PROSITE" id="PS51257">
    <property type="entry name" value="PROKAR_LIPOPROTEIN"/>
    <property type="match status" value="1"/>
</dbReference>
<protein>
    <submittedName>
        <fullName evidence="4">Tetratricopeptide repeat-containing protein</fullName>
    </submittedName>
</protein>
<dbReference type="SUPFAM" id="SSF48452">
    <property type="entry name" value="TPR-like"/>
    <property type="match status" value="3"/>
</dbReference>
<keyword evidence="1" id="KW-0677">Repeat</keyword>
<dbReference type="RefSeq" id="WP_143197567.1">
    <property type="nucleotide sequence ID" value="NZ_FSRA01000002.1"/>
</dbReference>
<keyword evidence="5" id="KW-1185">Reference proteome</keyword>
<reference evidence="4 5" key="1">
    <citation type="submission" date="2016-11" db="EMBL/GenBank/DDBJ databases">
        <authorList>
            <person name="Jaros S."/>
            <person name="Januszkiewicz K."/>
            <person name="Wedrychowicz H."/>
        </authorList>
    </citation>
    <scope>NUCLEOTIDE SEQUENCE [LARGE SCALE GENOMIC DNA]</scope>
    <source>
        <strain evidence="4 5">DSM 24787</strain>
    </source>
</reference>
<dbReference type="Pfam" id="PF13432">
    <property type="entry name" value="TPR_16"/>
    <property type="match status" value="1"/>
</dbReference>
<dbReference type="InterPro" id="IPR011990">
    <property type="entry name" value="TPR-like_helical_dom_sf"/>
</dbReference>
<dbReference type="STRING" id="536979.SAMN04488055_4892"/>
<organism evidence="4 5">
    <name type="scientific">Chitinophaga niabensis</name>
    <dbReference type="NCBI Taxonomy" id="536979"/>
    <lineage>
        <taxon>Bacteria</taxon>
        <taxon>Pseudomonadati</taxon>
        <taxon>Bacteroidota</taxon>
        <taxon>Chitinophagia</taxon>
        <taxon>Chitinophagales</taxon>
        <taxon>Chitinophagaceae</taxon>
        <taxon>Chitinophaga</taxon>
    </lineage>
</organism>
<dbReference type="PANTHER" id="PTHR44943">
    <property type="entry name" value="CELLULOSE SYNTHASE OPERON PROTEIN C"/>
    <property type="match status" value="1"/>
</dbReference>
<dbReference type="InterPro" id="IPR019734">
    <property type="entry name" value="TPR_rpt"/>
</dbReference>
<dbReference type="Pfam" id="PF13428">
    <property type="entry name" value="TPR_14"/>
    <property type="match status" value="1"/>
</dbReference>
<keyword evidence="2" id="KW-0802">TPR repeat</keyword>